<organism evidence="2 3">
    <name type="scientific">Streptomyces silvisoli</name>
    <dbReference type="NCBI Taxonomy" id="3034235"/>
    <lineage>
        <taxon>Bacteria</taxon>
        <taxon>Bacillati</taxon>
        <taxon>Actinomycetota</taxon>
        <taxon>Actinomycetes</taxon>
        <taxon>Kitasatosporales</taxon>
        <taxon>Streptomycetaceae</taxon>
        <taxon>Streptomyces</taxon>
    </lineage>
</organism>
<feature type="region of interest" description="Disordered" evidence="1">
    <location>
        <begin position="28"/>
        <end position="57"/>
    </location>
</feature>
<name>A0ABT5ZUK9_9ACTN</name>
<proteinExistence type="predicted"/>
<accession>A0ABT5ZUK9</accession>
<comment type="caution">
    <text evidence="2">The sequence shown here is derived from an EMBL/GenBank/DDBJ whole genome shotgun (WGS) entry which is preliminary data.</text>
</comment>
<dbReference type="Proteomes" id="UP001216579">
    <property type="component" value="Unassembled WGS sequence"/>
</dbReference>
<evidence type="ECO:0000313" key="3">
    <source>
        <dbReference type="Proteomes" id="UP001216579"/>
    </source>
</evidence>
<evidence type="ECO:0000313" key="2">
    <source>
        <dbReference type="EMBL" id="MDF3292703.1"/>
    </source>
</evidence>
<evidence type="ECO:0008006" key="4">
    <source>
        <dbReference type="Google" id="ProtNLM"/>
    </source>
</evidence>
<evidence type="ECO:0000256" key="1">
    <source>
        <dbReference type="SAM" id="MobiDB-lite"/>
    </source>
</evidence>
<sequence length="57" mass="6543">MSRSKHEISHYYLSTTIDLMAADAWMRDHKPPRRGGRPAHSRRLAAPVEAFAERTLP</sequence>
<gene>
    <name evidence="2" type="ORF">P3G67_26470</name>
</gene>
<dbReference type="RefSeq" id="WP_276095750.1">
    <property type="nucleotide sequence ID" value="NZ_JARJBC010000019.1"/>
</dbReference>
<feature type="compositionally biased region" description="Basic residues" evidence="1">
    <location>
        <begin position="30"/>
        <end position="43"/>
    </location>
</feature>
<protein>
    <recommendedName>
        <fullName evidence="4">Integrase</fullName>
    </recommendedName>
</protein>
<keyword evidence="3" id="KW-1185">Reference proteome</keyword>
<dbReference type="EMBL" id="JARJBC010000019">
    <property type="protein sequence ID" value="MDF3292703.1"/>
    <property type="molecule type" value="Genomic_DNA"/>
</dbReference>
<reference evidence="2 3" key="1">
    <citation type="submission" date="2023-03" db="EMBL/GenBank/DDBJ databases">
        <title>Draft genome sequence of Streptomyces sp. RB6PN23 isolated from peat swamp forest in Thailand.</title>
        <authorList>
            <person name="Klaysubun C."/>
            <person name="Duangmal K."/>
        </authorList>
    </citation>
    <scope>NUCLEOTIDE SEQUENCE [LARGE SCALE GENOMIC DNA]</scope>
    <source>
        <strain evidence="2 3">RB6PN23</strain>
    </source>
</reference>